<reference evidence="2" key="1">
    <citation type="journal article" date="2022" name="Mol. Ecol. Resour.">
        <title>The genomes of chicory, endive, great burdock and yacon provide insights into Asteraceae palaeo-polyploidization history and plant inulin production.</title>
        <authorList>
            <person name="Fan W."/>
            <person name="Wang S."/>
            <person name="Wang H."/>
            <person name="Wang A."/>
            <person name="Jiang F."/>
            <person name="Liu H."/>
            <person name="Zhao H."/>
            <person name="Xu D."/>
            <person name="Zhang Y."/>
        </authorList>
    </citation>
    <scope>NUCLEOTIDE SEQUENCE [LARGE SCALE GENOMIC DNA]</scope>
    <source>
        <strain evidence="2">cv. Niubang</strain>
    </source>
</reference>
<accession>A0ACB9FIN7</accession>
<protein>
    <submittedName>
        <fullName evidence="1">Uncharacterized protein</fullName>
    </submittedName>
</protein>
<gene>
    <name evidence="1" type="ORF">L6452_02165</name>
</gene>
<name>A0ACB9FIN7_ARCLA</name>
<reference evidence="1 2" key="2">
    <citation type="journal article" date="2022" name="Mol. Ecol. Resour.">
        <title>The genomes of chicory, endive, great burdock and yacon provide insights into Asteraceae paleo-polyploidization history and plant inulin production.</title>
        <authorList>
            <person name="Fan W."/>
            <person name="Wang S."/>
            <person name="Wang H."/>
            <person name="Wang A."/>
            <person name="Jiang F."/>
            <person name="Liu H."/>
            <person name="Zhao H."/>
            <person name="Xu D."/>
            <person name="Zhang Y."/>
        </authorList>
    </citation>
    <scope>NUCLEOTIDE SEQUENCE [LARGE SCALE GENOMIC DNA]</scope>
    <source>
        <strain evidence="2">cv. Niubang</strain>
    </source>
</reference>
<evidence type="ECO:0000313" key="2">
    <source>
        <dbReference type="Proteomes" id="UP001055879"/>
    </source>
</evidence>
<dbReference type="EMBL" id="CM042047">
    <property type="protein sequence ID" value="KAI3771015.1"/>
    <property type="molecule type" value="Genomic_DNA"/>
</dbReference>
<proteinExistence type="predicted"/>
<dbReference type="Proteomes" id="UP001055879">
    <property type="component" value="Linkage Group LG01"/>
</dbReference>
<keyword evidence="2" id="KW-1185">Reference proteome</keyword>
<comment type="caution">
    <text evidence="1">The sequence shown here is derived from an EMBL/GenBank/DDBJ whole genome shotgun (WGS) entry which is preliminary data.</text>
</comment>
<evidence type="ECO:0000313" key="1">
    <source>
        <dbReference type="EMBL" id="KAI3771015.1"/>
    </source>
</evidence>
<sequence>MGKLTVENIWGIWNGTNKNDIDGIGIDGTGNDGIGIVEIGNVKIGIVENGNVGIGIVGIDIDGIGIDGIGNVGFGIVRTENIVTIVDGCCMVKVLGGGLGKALLHGSVSCHWKLVINWVSTSDLEDASHATAIEVTIYSNFIFLTVLLNFSYIDV</sequence>
<organism evidence="1 2">
    <name type="scientific">Arctium lappa</name>
    <name type="common">Greater burdock</name>
    <name type="synonym">Lappa major</name>
    <dbReference type="NCBI Taxonomy" id="4217"/>
    <lineage>
        <taxon>Eukaryota</taxon>
        <taxon>Viridiplantae</taxon>
        <taxon>Streptophyta</taxon>
        <taxon>Embryophyta</taxon>
        <taxon>Tracheophyta</taxon>
        <taxon>Spermatophyta</taxon>
        <taxon>Magnoliopsida</taxon>
        <taxon>eudicotyledons</taxon>
        <taxon>Gunneridae</taxon>
        <taxon>Pentapetalae</taxon>
        <taxon>asterids</taxon>
        <taxon>campanulids</taxon>
        <taxon>Asterales</taxon>
        <taxon>Asteraceae</taxon>
        <taxon>Carduoideae</taxon>
        <taxon>Cardueae</taxon>
        <taxon>Arctiinae</taxon>
        <taxon>Arctium</taxon>
    </lineage>
</organism>